<dbReference type="PROSITE" id="PS01229">
    <property type="entry name" value="COF_2"/>
    <property type="match status" value="1"/>
</dbReference>
<keyword evidence="10 11" id="KW-0472">Membrane</keyword>
<evidence type="ECO:0000256" key="1">
    <source>
        <dbReference type="ARBA" id="ARBA00004651"/>
    </source>
</evidence>
<keyword evidence="3 11" id="KW-1003">Cell membrane</keyword>
<dbReference type="NCBIfam" id="TIGR01511">
    <property type="entry name" value="ATPase-IB1_Cu"/>
    <property type="match status" value="1"/>
</dbReference>
<dbReference type="Gene3D" id="2.70.150.10">
    <property type="entry name" value="Calcium-transporting ATPase, cytoplasmic transduction domain A"/>
    <property type="match status" value="1"/>
</dbReference>
<dbReference type="InterPro" id="IPR023298">
    <property type="entry name" value="ATPase_P-typ_TM_dom_sf"/>
</dbReference>
<dbReference type="SUPFAM" id="SSF81653">
    <property type="entry name" value="Calcium ATPase, transduction domain A"/>
    <property type="match status" value="1"/>
</dbReference>
<dbReference type="InterPro" id="IPR036163">
    <property type="entry name" value="HMA_dom_sf"/>
</dbReference>
<dbReference type="GO" id="GO:0005507">
    <property type="term" value="F:copper ion binding"/>
    <property type="evidence" value="ECO:0007669"/>
    <property type="project" value="TreeGrafter"/>
</dbReference>
<evidence type="ECO:0000256" key="7">
    <source>
        <dbReference type="ARBA" id="ARBA00022840"/>
    </source>
</evidence>
<comment type="subcellular location">
    <subcellularLocation>
        <location evidence="1">Cell membrane</location>
        <topology evidence="1">Multi-pass membrane protein</topology>
    </subcellularLocation>
</comment>
<dbReference type="GO" id="GO:0060003">
    <property type="term" value="P:copper ion export"/>
    <property type="evidence" value="ECO:0007669"/>
    <property type="project" value="UniProtKB-ARBA"/>
</dbReference>
<dbReference type="GO" id="GO:0005886">
    <property type="term" value="C:plasma membrane"/>
    <property type="evidence" value="ECO:0007669"/>
    <property type="project" value="UniProtKB-SubCell"/>
</dbReference>
<dbReference type="SFLD" id="SFLDS00003">
    <property type="entry name" value="Haloacid_Dehalogenase"/>
    <property type="match status" value="1"/>
</dbReference>
<protein>
    <submittedName>
        <fullName evidence="14">Cu(2+)-exporting ATPase</fullName>
    </submittedName>
</protein>
<dbReference type="Gene3D" id="3.40.50.1000">
    <property type="entry name" value="HAD superfamily/HAD-like"/>
    <property type="match status" value="1"/>
</dbReference>
<dbReference type="InterPro" id="IPR044492">
    <property type="entry name" value="P_typ_ATPase_HD_dom"/>
</dbReference>
<organism evidence="14 15">
    <name type="scientific">Parabacteroides merdae</name>
    <dbReference type="NCBI Taxonomy" id="46503"/>
    <lineage>
        <taxon>Bacteria</taxon>
        <taxon>Pseudomonadati</taxon>
        <taxon>Bacteroidota</taxon>
        <taxon>Bacteroidia</taxon>
        <taxon>Bacteroidales</taxon>
        <taxon>Tannerellaceae</taxon>
        <taxon>Parabacteroides</taxon>
    </lineage>
</organism>
<feature type="transmembrane region" description="Helical" evidence="11">
    <location>
        <begin position="708"/>
        <end position="730"/>
    </location>
</feature>
<dbReference type="Pfam" id="PF00122">
    <property type="entry name" value="E1-E2_ATPase"/>
    <property type="match status" value="1"/>
</dbReference>
<evidence type="ECO:0000313" key="15">
    <source>
        <dbReference type="Proteomes" id="UP000283732"/>
    </source>
</evidence>
<keyword evidence="8" id="KW-1278">Translocase</keyword>
<dbReference type="NCBIfam" id="TIGR01525">
    <property type="entry name" value="ATPase-IB_hvy"/>
    <property type="match status" value="1"/>
</dbReference>
<feature type="transmembrane region" description="Helical" evidence="11">
    <location>
        <begin position="339"/>
        <end position="361"/>
    </location>
</feature>
<dbReference type="FunFam" id="2.70.150.10:FF:000020">
    <property type="entry name" value="Copper-exporting P-type ATPase A"/>
    <property type="match status" value="1"/>
</dbReference>
<dbReference type="Proteomes" id="UP000285173">
    <property type="component" value="Unassembled WGS sequence"/>
</dbReference>
<dbReference type="NCBIfam" id="TIGR01494">
    <property type="entry name" value="ATPase_P-type"/>
    <property type="match status" value="1"/>
</dbReference>
<dbReference type="PANTHER" id="PTHR43520">
    <property type="entry name" value="ATP7, ISOFORM B"/>
    <property type="match status" value="1"/>
</dbReference>
<dbReference type="Gene3D" id="3.40.1110.10">
    <property type="entry name" value="Calcium-transporting ATPase, cytoplasmic domain N"/>
    <property type="match status" value="1"/>
</dbReference>
<evidence type="ECO:0000256" key="2">
    <source>
        <dbReference type="ARBA" id="ARBA00006024"/>
    </source>
</evidence>
<keyword evidence="4 11" id="KW-0812">Transmembrane</keyword>
<dbReference type="GO" id="GO:0005524">
    <property type="term" value="F:ATP binding"/>
    <property type="evidence" value="ECO:0007669"/>
    <property type="project" value="UniProtKB-UniRule"/>
</dbReference>
<evidence type="ECO:0000256" key="5">
    <source>
        <dbReference type="ARBA" id="ARBA00022723"/>
    </source>
</evidence>
<evidence type="ECO:0000313" key="14">
    <source>
        <dbReference type="EMBL" id="RHH78509.1"/>
    </source>
</evidence>
<dbReference type="Pfam" id="PF00702">
    <property type="entry name" value="Hydrolase"/>
    <property type="match status" value="1"/>
</dbReference>
<feature type="transmembrane region" description="Helical" evidence="11">
    <location>
        <begin position="683"/>
        <end position="702"/>
    </location>
</feature>
<dbReference type="GO" id="GO:0055070">
    <property type="term" value="P:copper ion homeostasis"/>
    <property type="evidence" value="ECO:0007669"/>
    <property type="project" value="TreeGrafter"/>
</dbReference>
<dbReference type="Pfam" id="PF00403">
    <property type="entry name" value="HMA"/>
    <property type="match status" value="1"/>
</dbReference>
<dbReference type="InterPro" id="IPR023299">
    <property type="entry name" value="ATPase_P-typ_cyto_dom_N"/>
</dbReference>
<sequence length="736" mass="79274">MRETETKVLPVLEMSCAVCAGNVESTVQALSGVEKASVNFAAGTLTVTYNPSVITLEVMQAAVQAAGYDLIVEAEDPVAMQEEKARMHYKILRRNTIGAWTLSIPLALLGMVFMHVPLGNWIMMVLALAIMIFFGRSFYVNGVRHALKGKANMDTLVALSTSIAFLFSLFNTLCPGFWLGKGLEPHVYYEASGVIIAFVLLGKLMEERAKNSTSSAIKGLMGLQPKTARLVTDGREEEVPISNLQVGNVVSVRPGEKIPVDGTLLQGSSSVDESMLSGEPIPVEKNAGDRVLAGTINQKGAFTMEATSVGGTTVLAQIVQMVQSAQGSKAPVQRIVDKISGIFVPVVVLLSFLTFVCWLVIGGESYFSYALLSAVSVLVIACPCALGLATPTALMVGMGKGAEQHILIKDAFALENLCKVDTVVLDKTGTLTEGVPVVTDSYWISDDNIRYLDVLYTAEQKSEHPLASAILCWLEESGAKVCKAENFESLTGRGVRIQVEGVTYWVGSQGLLDIFQAGIPEKVRKQIGQWQEDGQSVVFYGQETRLLAVLAISDRIKPTSAEAVKELKKQGIEVHLLTGDGVRTAERVAATLDIGYYKAEVMPNDKEEYIISLQQQGKKVAMVGDGINDSQALARADVSIAMGKGTDIAMDVAMVTLITSDLLLLPGAIRLSKQTVRLIYQNLFWAFIYNVIGIPLAAGVLFPINGLLLNPMLASAAMAFSSVSVVLNSLRLKFMK</sequence>
<proteinExistence type="inferred from homology"/>
<dbReference type="InterPro" id="IPR023214">
    <property type="entry name" value="HAD_sf"/>
</dbReference>
<dbReference type="GO" id="GO:0043682">
    <property type="term" value="F:P-type divalent copper transporter activity"/>
    <property type="evidence" value="ECO:0007669"/>
    <property type="project" value="TreeGrafter"/>
</dbReference>
<feature type="transmembrane region" description="Helical" evidence="11">
    <location>
        <begin position="367"/>
        <end position="390"/>
    </location>
</feature>
<comment type="similarity">
    <text evidence="2 11">Belongs to the cation transport ATPase (P-type) (TC 3.A.3) family. Type IB subfamily.</text>
</comment>
<dbReference type="AlphaFoldDB" id="A0A3R6GRH2"/>
<gene>
    <name evidence="14" type="ORF">DW191_07485</name>
    <name evidence="13" type="ORF">DW986_10505</name>
</gene>
<dbReference type="InterPro" id="IPR027256">
    <property type="entry name" value="P-typ_ATPase_IB"/>
</dbReference>
<evidence type="ECO:0000313" key="16">
    <source>
        <dbReference type="Proteomes" id="UP000285173"/>
    </source>
</evidence>
<dbReference type="SUPFAM" id="SSF81665">
    <property type="entry name" value="Calcium ATPase, transmembrane domain M"/>
    <property type="match status" value="1"/>
</dbReference>
<dbReference type="InterPro" id="IPR008250">
    <property type="entry name" value="ATPase_P-typ_transduc_dom_A_sf"/>
</dbReference>
<evidence type="ECO:0000313" key="13">
    <source>
        <dbReference type="EMBL" id="RGZ47722.1"/>
    </source>
</evidence>
<dbReference type="SUPFAM" id="SSF55008">
    <property type="entry name" value="HMA, heavy metal-associated domain"/>
    <property type="match status" value="1"/>
</dbReference>
<dbReference type="InterPro" id="IPR036412">
    <property type="entry name" value="HAD-like_sf"/>
</dbReference>
<dbReference type="Gene3D" id="3.30.70.100">
    <property type="match status" value="1"/>
</dbReference>
<dbReference type="EMBL" id="QRKC01000002">
    <property type="protein sequence ID" value="RHH78509.1"/>
    <property type="molecule type" value="Genomic_DNA"/>
</dbReference>
<dbReference type="PANTHER" id="PTHR43520:SF8">
    <property type="entry name" value="P-TYPE CU(+) TRANSPORTER"/>
    <property type="match status" value="1"/>
</dbReference>
<dbReference type="Proteomes" id="UP000283732">
    <property type="component" value="Unassembled WGS sequence"/>
</dbReference>
<dbReference type="InterPro" id="IPR059000">
    <property type="entry name" value="ATPase_P-type_domA"/>
</dbReference>
<evidence type="ECO:0000256" key="3">
    <source>
        <dbReference type="ARBA" id="ARBA00022475"/>
    </source>
</evidence>
<evidence type="ECO:0000256" key="8">
    <source>
        <dbReference type="ARBA" id="ARBA00022967"/>
    </source>
</evidence>
<dbReference type="InterPro" id="IPR006121">
    <property type="entry name" value="HMA_dom"/>
</dbReference>
<evidence type="ECO:0000256" key="6">
    <source>
        <dbReference type="ARBA" id="ARBA00022741"/>
    </source>
</evidence>
<feature type="transmembrane region" description="Helical" evidence="11">
    <location>
        <begin position="186"/>
        <end position="205"/>
    </location>
</feature>
<feature type="transmembrane region" description="Helical" evidence="11">
    <location>
        <begin position="121"/>
        <end position="143"/>
    </location>
</feature>
<dbReference type="PRINTS" id="PR00119">
    <property type="entry name" value="CATATPASE"/>
</dbReference>
<evidence type="ECO:0000259" key="12">
    <source>
        <dbReference type="PROSITE" id="PS50846"/>
    </source>
</evidence>
<evidence type="ECO:0000256" key="10">
    <source>
        <dbReference type="ARBA" id="ARBA00023136"/>
    </source>
</evidence>
<dbReference type="PROSITE" id="PS50846">
    <property type="entry name" value="HMA_2"/>
    <property type="match status" value="1"/>
</dbReference>
<feature type="transmembrane region" description="Helical" evidence="11">
    <location>
        <begin position="97"/>
        <end position="115"/>
    </location>
</feature>
<dbReference type="GO" id="GO:0016887">
    <property type="term" value="F:ATP hydrolysis activity"/>
    <property type="evidence" value="ECO:0007669"/>
    <property type="project" value="InterPro"/>
</dbReference>
<dbReference type="EMBL" id="QSEF01000013">
    <property type="protein sequence ID" value="RGZ47722.1"/>
    <property type="molecule type" value="Genomic_DNA"/>
</dbReference>
<dbReference type="CDD" id="cd02094">
    <property type="entry name" value="P-type_ATPase_Cu-like"/>
    <property type="match status" value="1"/>
</dbReference>
<dbReference type="SFLD" id="SFLDF00027">
    <property type="entry name" value="p-type_atpase"/>
    <property type="match status" value="1"/>
</dbReference>
<dbReference type="PROSITE" id="PS00154">
    <property type="entry name" value="ATPASE_E1_E2"/>
    <property type="match status" value="1"/>
</dbReference>
<evidence type="ECO:0000256" key="11">
    <source>
        <dbReference type="RuleBase" id="RU362081"/>
    </source>
</evidence>
<evidence type="ECO:0000256" key="4">
    <source>
        <dbReference type="ARBA" id="ARBA00022692"/>
    </source>
</evidence>
<comment type="caution">
    <text evidence="14">The sequence shown here is derived from an EMBL/GenBank/DDBJ whole genome shotgun (WGS) entry which is preliminary data.</text>
</comment>
<dbReference type="RefSeq" id="WP_119215879.1">
    <property type="nucleotide sequence ID" value="NZ_DAWDXW010000014.1"/>
</dbReference>
<accession>A0A3R6GRH2</accession>
<keyword evidence="9 11" id="KW-1133">Transmembrane helix</keyword>
<feature type="transmembrane region" description="Helical" evidence="11">
    <location>
        <begin position="155"/>
        <end position="180"/>
    </location>
</feature>
<reference evidence="15 16" key="1">
    <citation type="submission" date="2018-08" db="EMBL/GenBank/DDBJ databases">
        <title>A genome reference for cultivated species of the human gut microbiota.</title>
        <authorList>
            <person name="Zou Y."/>
            <person name="Xue W."/>
            <person name="Luo G."/>
        </authorList>
    </citation>
    <scope>NUCLEOTIDE SEQUENCE [LARGE SCALE GENOMIC DNA]</scope>
    <source>
        <strain evidence="14 15">AM16-50</strain>
        <strain evidence="13 16">AM50-15</strain>
    </source>
</reference>
<evidence type="ECO:0000256" key="9">
    <source>
        <dbReference type="ARBA" id="ARBA00022989"/>
    </source>
</evidence>
<dbReference type="InterPro" id="IPR018303">
    <property type="entry name" value="ATPase_P-typ_P_site"/>
</dbReference>
<dbReference type="InterPro" id="IPR001757">
    <property type="entry name" value="P_typ_ATPase"/>
</dbReference>
<feature type="domain" description="HMA" evidence="12">
    <location>
        <begin position="5"/>
        <end position="71"/>
    </location>
</feature>
<dbReference type="PRINTS" id="PR00943">
    <property type="entry name" value="CUATPASE"/>
</dbReference>
<keyword evidence="5 11" id="KW-0479">Metal-binding</keyword>
<dbReference type="CDD" id="cd00371">
    <property type="entry name" value="HMA"/>
    <property type="match status" value="1"/>
</dbReference>
<dbReference type="FunFam" id="3.30.70.100:FF:000001">
    <property type="entry name" value="ATPase copper transporting beta"/>
    <property type="match status" value="1"/>
</dbReference>
<name>A0A3R6GRH2_9BACT</name>
<dbReference type="SFLD" id="SFLDG00002">
    <property type="entry name" value="C1.7:_P-type_atpase_like"/>
    <property type="match status" value="1"/>
</dbReference>
<dbReference type="SUPFAM" id="SSF56784">
    <property type="entry name" value="HAD-like"/>
    <property type="match status" value="1"/>
</dbReference>
<keyword evidence="6 11" id="KW-0547">Nucleotide-binding</keyword>
<keyword evidence="7 11" id="KW-0067">ATP-binding</keyword>